<protein>
    <recommendedName>
        <fullName evidence="4">Histidine kinase</fullName>
    </recommendedName>
</protein>
<organism evidence="2 3">
    <name type="scientific">Halalkalibacter hemicellulosilyticusJCM 9152</name>
    <dbReference type="NCBI Taxonomy" id="1236971"/>
    <lineage>
        <taxon>Bacteria</taxon>
        <taxon>Bacillati</taxon>
        <taxon>Bacillota</taxon>
        <taxon>Bacilli</taxon>
        <taxon>Bacillales</taxon>
        <taxon>Bacillaceae</taxon>
        <taxon>Halalkalibacter</taxon>
    </lineage>
</organism>
<sequence>MRKMSKLKWFLYVSAALLVVIPISVALMSDHATFSAAFSHTVISIAMILVILGKVMTILEKRRENKRFEPDVGAVIGLSIVLVFSLIF</sequence>
<evidence type="ECO:0000313" key="2">
    <source>
        <dbReference type="EMBL" id="GAE29432.1"/>
    </source>
</evidence>
<dbReference type="EMBL" id="BAUU01000004">
    <property type="protein sequence ID" value="GAE29432.1"/>
    <property type="molecule type" value="Genomic_DNA"/>
</dbReference>
<proteinExistence type="predicted"/>
<keyword evidence="1" id="KW-0812">Transmembrane</keyword>
<comment type="caution">
    <text evidence="2">The sequence shown here is derived from an EMBL/GenBank/DDBJ whole genome shotgun (WGS) entry which is preliminary data.</text>
</comment>
<evidence type="ECO:0008006" key="4">
    <source>
        <dbReference type="Google" id="ProtNLM"/>
    </source>
</evidence>
<accession>W4QBX3</accession>
<feature type="transmembrane region" description="Helical" evidence="1">
    <location>
        <begin position="36"/>
        <end position="56"/>
    </location>
</feature>
<feature type="transmembrane region" description="Helical" evidence="1">
    <location>
        <begin position="68"/>
        <end position="87"/>
    </location>
</feature>
<keyword evidence="1" id="KW-1133">Transmembrane helix</keyword>
<gene>
    <name evidence="2" type="ORF">JCM9152_789</name>
</gene>
<evidence type="ECO:0000256" key="1">
    <source>
        <dbReference type="SAM" id="Phobius"/>
    </source>
</evidence>
<keyword evidence="3" id="KW-1185">Reference proteome</keyword>
<dbReference type="AlphaFoldDB" id="W4QBX3"/>
<dbReference type="STRING" id="1236971.JCM9152_789"/>
<keyword evidence="1" id="KW-0472">Membrane</keyword>
<reference evidence="2" key="1">
    <citation type="journal article" date="2014" name="Genome Announc.">
        <title>Draft Genome Sequences of Three Alkaliphilic Bacillus Strains, Bacillus wakoensis JCM 9140T, Bacillus akibai JCM 9157T, and Bacillus hemicellulosilyticus JCM 9152T.</title>
        <authorList>
            <person name="Yuki M."/>
            <person name="Oshima K."/>
            <person name="Suda W."/>
            <person name="Oshida Y."/>
            <person name="Kitamura K."/>
            <person name="Iida T."/>
            <person name="Hattori M."/>
            <person name="Ohkuma M."/>
        </authorList>
    </citation>
    <scope>NUCLEOTIDE SEQUENCE [LARGE SCALE GENOMIC DNA]</scope>
    <source>
        <strain evidence="2">JCM 9152</strain>
    </source>
</reference>
<evidence type="ECO:0000313" key="3">
    <source>
        <dbReference type="Proteomes" id="UP000018895"/>
    </source>
</evidence>
<dbReference type="Proteomes" id="UP000018895">
    <property type="component" value="Unassembled WGS sequence"/>
</dbReference>
<name>W4QBX3_9BACI</name>